<proteinExistence type="predicted"/>
<evidence type="ECO:0000313" key="2">
    <source>
        <dbReference type="Proteomes" id="UP000230790"/>
    </source>
</evidence>
<keyword evidence="1" id="KW-0808">Transferase</keyword>
<reference evidence="1 2" key="1">
    <citation type="submission" date="2017-11" db="EMBL/GenBank/DDBJ databases">
        <title>Evolution of Phototrophy in the Chloroflexi Phylum Driven by Horizontal Gene Transfer.</title>
        <authorList>
            <person name="Ward L.M."/>
            <person name="Hemp J."/>
            <person name="Shih P.M."/>
            <person name="Mcglynn S.E."/>
            <person name="Fischer W."/>
        </authorList>
    </citation>
    <scope>NUCLEOTIDE SEQUENCE [LARGE SCALE GENOMIC DNA]</scope>
    <source>
        <strain evidence="1">JP3_7</strain>
    </source>
</reference>
<feature type="non-terminal residue" evidence="1">
    <location>
        <position position="100"/>
    </location>
</feature>
<accession>A0A2M8Q626</accession>
<feature type="non-terminal residue" evidence="1">
    <location>
        <position position="1"/>
    </location>
</feature>
<dbReference type="Proteomes" id="UP000230790">
    <property type="component" value="Unassembled WGS sequence"/>
</dbReference>
<protein>
    <submittedName>
        <fullName evidence="1">Maltose alpha-D-glucosyltransferase</fullName>
    </submittedName>
</protein>
<evidence type="ECO:0000313" key="1">
    <source>
        <dbReference type="EMBL" id="PJF45255.1"/>
    </source>
</evidence>
<name>A0A2M8Q626_9CHLR</name>
<gene>
    <name evidence="1" type="ORF">CUN48_19825</name>
</gene>
<comment type="caution">
    <text evidence="1">The sequence shown here is derived from an EMBL/GenBank/DDBJ whole genome shotgun (WGS) entry which is preliminary data.</text>
</comment>
<dbReference type="GO" id="GO:0016740">
    <property type="term" value="F:transferase activity"/>
    <property type="evidence" value="ECO:0007669"/>
    <property type="project" value="UniProtKB-KW"/>
</dbReference>
<dbReference type="AlphaFoldDB" id="A0A2M8Q626"/>
<organism evidence="1 2">
    <name type="scientific">Candidatus Thermofonsia Clade 3 bacterium</name>
    <dbReference type="NCBI Taxonomy" id="2364212"/>
    <lineage>
        <taxon>Bacteria</taxon>
        <taxon>Bacillati</taxon>
        <taxon>Chloroflexota</taxon>
        <taxon>Candidatus Thermofontia</taxon>
        <taxon>Candidatus Thermofonsia Clade 3</taxon>
    </lineage>
</organism>
<sequence length="100" mass="10996">SGWDLVGALTLPAEAVADRMADGDTRWINRGAYDLMDANPTATHSEAGLPRARALYGSLPEQLRTPGSFVSELRRLLDVRRRYRLYASRQIAVPDAQSPG</sequence>
<dbReference type="EMBL" id="PGTN01001283">
    <property type="protein sequence ID" value="PJF45255.1"/>
    <property type="molecule type" value="Genomic_DNA"/>
</dbReference>